<accession>A0A158Q4C7</accession>
<dbReference type="InterPro" id="IPR055194">
    <property type="entry name" value="UBR1-like_WH"/>
</dbReference>
<comment type="catalytic activity">
    <reaction evidence="4">
        <text>S-ubiquitinyl-[E2 ubiquitin-conjugating enzyme]-L-cysteine + [acceptor protein]-L-lysine = [E2 ubiquitin-conjugating enzyme]-L-cysteine + N(6)-ubiquitinyl-[acceptor protein]-L-lysine.</text>
        <dbReference type="EC" id="2.3.2.27"/>
    </reaction>
</comment>
<comment type="similarity">
    <text evidence="4">Belongs to the E3 ubiquitin-protein ligase UBR1-like family.</text>
</comment>
<reference evidence="7" key="1">
    <citation type="submission" date="2016-04" db="UniProtKB">
        <authorList>
            <consortium name="WormBaseParasite"/>
        </authorList>
    </citation>
    <scope>IDENTIFICATION</scope>
</reference>
<dbReference type="Proteomes" id="UP000038040">
    <property type="component" value="Unplaced"/>
</dbReference>
<dbReference type="UniPathway" id="UPA00143"/>
<feature type="domain" description="UBR-type" evidence="5">
    <location>
        <begin position="120"/>
        <end position="207"/>
    </location>
</feature>
<evidence type="ECO:0000256" key="1">
    <source>
        <dbReference type="ARBA" id="ARBA00022723"/>
    </source>
</evidence>
<proteinExistence type="inferred from homology"/>
<dbReference type="PANTHER" id="PTHR21497">
    <property type="entry name" value="UBIQUITIN LIGASE E3 ALPHA-RELATED"/>
    <property type="match status" value="1"/>
</dbReference>
<dbReference type="Pfam" id="PF02207">
    <property type="entry name" value="zf-UBR"/>
    <property type="match status" value="1"/>
</dbReference>
<keyword evidence="2 4" id="KW-0863">Zinc-finger</keyword>
<dbReference type="SMART" id="SM00396">
    <property type="entry name" value="ZnF_UBR1"/>
    <property type="match status" value="1"/>
</dbReference>
<evidence type="ECO:0000256" key="2">
    <source>
        <dbReference type="ARBA" id="ARBA00022771"/>
    </source>
</evidence>
<keyword evidence="4" id="KW-0833">Ubl conjugation pathway</keyword>
<evidence type="ECO:0000256" key="4">
    <source>
        <dbReference type="RuleBase" id="RU366018"/>
    </source>
</evidence>
<dbReference type="WBParaSite" id="DME_0000458301-mRNA-1">
    <property type="protein sequence ID" value="DME_0000458301-mRNA-1"/>
    <property type="gene ID" value="DME_0000458301"/>
</dbReference>
<dbReference type="GO" id="GO:0061630">
    <property type="term" value="F:ubiquitin protein ligase activity"/>
    <property type="evidence" value="ECO:0007669"/>
    <property type="project" value="UniProtKB-UniRule"/>
</dbReference>
<organism evidence="6 7">
    <name type="scientific">Dracunculus medinensis</name>
    <name type="common">Guinea worm</name>
    <dbReference type="NCBI Taxonomy" id="318479"/>
    <lineage>
        <taxon>Eukaryota</taxon>
        <taxon>Metazoa</taxon>
        <taxon>Ecdysozoa</taxon>
        <taxon>Nematoda</taxon>
        <taxon>Chromadorea</taxon>
        <taxon>Rhabditida</taxon>
        <taxon>Spirurina</taxon>
        <taxon>Dracunculoidea</taxon>
        <taxon>Dracunculidae</taxon>
        <taxon>Dracunculus</taxon>
    </lineage>
</organism>
<keyword evidence="1 4" id="KW-0479">Metal-binding</keyword>
<sequence>MQMKHLDRILKTSFEVPICNYYACRYGAEAKIIRRVGRYKKLSDELKEAGCPLFNGRNCEWLTAKLRRKAAKLDNQLDKMISFTSTEMSEIQRDELRLYIAQGDTWPCFIEKMKLYDYSLKCNVVWPTDAIAYRIFAQISKQKRKIYGMSLCAQCFEAGNHEGHDFSRFFSQAGGACDCGNMDVLSQAGIYANKRDKNTFSFCNRHGPGSVQPQVPPTNLVSLAEFIIPKLFVRLFLVFRGWRRNYQLMIQNRTRGVGASKESFCNSLIEKTTRIVHLIQDMIDSGAPLRDAVADILLDIQLYTYLSERNVEDDLRDIYNSCLKFNLCDDYTNLIHKDGRVDFSLDWRSRGLLMEDFESLELSKNGEITKFSFECLLDELIFWTVRLFFPQHIINMSLCLLSHIAYRLFLKDNHSDNQFVASNFQAFILYYFSLIQYLLQNRYGCQFFAIYPGIPGIMHDLCRSEKPPILHAISSRVIHISVQILSGDALCLAIDQKINVKRILLESVWNLLKCGTTYSLVTQAPEYFDLNVPPLSPNEAIFCWQIYSLETNQSIQKHAYWSTVSDMQNLFTHPKIVERFLDDDSCLEIYARLVSYLQGLNLNYRVVSGDHVEYDIAKPYRVVKEIKLSFMLEWEISAVMMFSCVKSFTAQTGHSYLKNYEWLQAIGMLSEQFKTPPFQLTYHIPLHRHFSAVVNRCIDIPELNYIAYEASADEEFLSKILLHPLKIQVGRAETSAGMWARNGNSARNQSYIYAQAHYCSAFLDCDISLIKFIASRINPEIFFQSLTSSFHLIECLAYLFFEKSDKALVISRLEWITPIIDGALRLLLEIVVIQWSLDIGDKFSIQNEIVAALAISDTTYSKLRSIIPEHGGRSSITPEIFDEVLDKVASYIQPDLGAHNQQGVYRLQPESWVHFFNPVFCRMRASAARDYNDAILRAEEANYFKKGSKAYSSERAILSRSSELRVNDHIWIPYQLPGNNDSCKQQPFLSGIKNLLITPTFFALMHEILLLTIKYEKLNDAPLQEFIISDEFHGSNHSNIIRNNQYASISSLYCGYHERANSETIEMDDRTRKFSFVVPPTQSLITTLLAHMERAIGAKAEDRDTALAQTLKKQLGKDPSKLNRISGYAVDYIGRLFCLLYHNCKAIRDFFDDLMNKSICDIQNEENSSGRSDLCMNSKDEKRQKAKRRQEALLAAQKRKNAQLIKKMMESEGLDESQMEAMDTTHGPSDIDEEYTCTICNDCTSLDWTKPIGLLVNLNFNYATEQSLPADEPHLTLIEAHQKMDGCRMNLKALQSLKHELLSSVADEKGLSDIYDLAGLQVRSCGHFAHLSTYLEDL</sequence>
<dbReference type="EC" id="2.3.2.27" evidence="4"/>
<dbReference type="GO" id="GO:0071596">
    <property type="term" value="P:ubiquitin-dependent protein catabolic process via the N-end rule pathway"/>
    <property type="evidence" value="ECO:0007669"/>
    <property type="project" value="UniProtKB-UniRule"/>
</dbReference>
<evidence type="ECO:0000313" key="6">
    <source>
        <dbReference type="Proteomes" id="UP000038040"/>
    </source>
</evidence>
<evidence type="ECO:0000259" key="5">
    <source>
        <dbReference type="SMART" id="SM00396"/>
    </source>
</evidence>
<protein>
    <recommendedName>
        <fullName evidence="4">E3 ubiquitin-protein ligase</fullName>
        <ecNumber evidence="4">2.3.2.27</ecNumber>
    </recommendedName>
</protein>
<dbReference type="GO" id="GO:0000151">
    <property type="term" value="C:ubiquitin ligase complex"/>
    <property type="evidence" value="ECO:0007669"/>
    <property type="project" value="TreeGrafter"/>
</dbReference>
<name>A0A158Q4C7_DRAME</name>
<dbReference type="PANTHER" id="PTHR21497:SF39">
    <property type="entry name" value="E3 UBIQUITIN-PROTEIN LIGASE UBR3"/>
    <property type="match status" value="1"/>
</dbReference>
<dbReference type="GO" id="GO:0016567">
    <property type="term" value="P:protein ubiquitination"/>
    <property type="evidence" value="ECO:0007669"/>
    <property type="project" value="UniProtKB-UniRule"/>
</dbReference>
<comment type="function">
    <text evidence="4">Ubiquitin ligase protein which is a component of the N-end rule pathway. Recognizes and binds to proteins bearing specific N-terminal residues that are destabilizing according to the N-end rule, leading to their ubiquitination and subsequent degradation.</text>
</comment>
<dbReference type="GO" id="GO:0005737">
    <property type="term" value="C:cytoplasm"/>
    <property type="evidence" value="ECO:0007669"/>
    <property type="project" value="TreeGrafter"/>
</dbReference>
<evidence type="ECO:0000313" key="7">
    <source>
        <dbReference type="WBParaSite" id="DME_0000458301-mRNA-1"/>
    </source>
</evidence>
<dbReference type="InterPro" id="IPR039164">
    <property type="entry name" value="UBR1-like"/>
</dbReference>
<evidence type="ECO:0000256" key="3">
    <source>
        <dbReference type="ARBA" id="ARBA00022833"/>
    </source>
</evidence>
<comment type="pathway">
    <text evidence="4">Protein modification; protein ubiquitination.</text>
</comment>
<dbReference type="InterPro" id="IPR003126">
    <property type="entry name" value="Znf_UBR"/>
</dbReference>
<dbReference type="GO" id="GO:0008270">
    <property type="term" value="F:zinc ion binding"/>
    <property type="evidence" value="ECO:0007669"/>
    <property type="project" value="UniProtKB-UniRule"/>
</dbReference>
<dbReference type="Gene3D" id="2.10.110.30">
    <property type="match status" value="1"/>
</dbReference>
<keyword evidence="4" id="KW-0808">Transferase</keyword>
<dbReference type="Pfam" id="PF22960">
    <property type="entry name" value="WHD_UBR1"/>
    <property type="match status" value="1"/>
</dbReference>
<keyword evidence="3 4" id="KW-0862">Zinc</keyword>